<keyword evidence="3" id="KW-1185">Reference proteome</keyword>
<dbReference type="AlphaFoldDB" id="A0A6N4VZI9"/>
<evidence type="ECO:0000256" key="1">
    <source>
        <dbReference type="SAM" id="MobiDB-lite"/>
    </source>
</evidence>
<accession>A0A6N4VZI9</accession>
<dbReference type="KEGG" id="many:MANY_03770"/>
<name>A0A6N4VZI9_9MYCO</name>
<dbReference type="Proteomes" id="UP000467249">
    <property type="component" value="Chromosome"/>
</dbReference>
<evidence type="ECO:0000313" key="3">
    <source>
        <dbReference type="Proteomes" id="UP000467249"/>
    </source>
</evidence>
<dbReference type="EMBL" id="AP022620">
    <property type="protein sequence ID" value="BBZ75040.1"/>
    <property type="molecule type" value="Genomic_DNA"/>
</dbReference>
<feature type="compositionally biased region" description="Polar residues" evidence="1">
    <location>
        <begin position="21"/>
        <end position="30"/>
    </location>
</feature>
<sequence length="90" mass="9017">MIAADNTTGITSSAMPPAGNIATSASSPSARNPEAKWAIGDSLITTGFPGAVVAGIGSGAEPEDMAASSHHRCGGRDLTSDLCGGYRRRL</sequence>
<gene>
    <name evidence="2" type="ORF">MANY_03770</name>
</gene>
<evidence type="ECO:0000313" key="2">
    <source>
        <dbReference type="EMBL" id="BBZ75040.1"/>
    </source>
</evidence>
<feature type="compositionally biased region" description="Polar residues" evidence="1">
    <location>
        <begin position="1"/>
        <end position="14"/>
    </location>
</feature>
<proteinExistence type="predicted"/>
<feature type="region of interest" description="Disordered" evidence="1">
    <location>
        <begin position="1"/>
        <end position="34"/>
    </location>
</feature>
<organism evidence="2 3">
    <name type="scientific">Mycolicibacterium anyangense</name>
    <dbReference type="NCBI Taxonomy" id="1431246"/>
    <lineage>
        <taxon>Bacteria</taxon>
        <taxon>Bacillati</taxon>
        <taxon>Actinomycetota</taxon>
        <taxon>Actinomycetes</taxon>
        <taxon>Mycobacteriales</taxon>
        <taxon>Mycobacteriaceae</taxon>
        <taxon>Mycolicibacterium</taxon>
    </lineage>
</organism>
<protein>
    <submittedName>
        <fullName evidence="2">Uncharacterized protein</fullName>
    </submittedName>
</protein>
<reference evidence="2 3" key="1">
    <citation type="journal article" date="2019" name="Emerg. Microbes Infect.">
        <title>Comprehensive subspecies identification of 175 nontuberculous mycobacteria species based on 7547 genomic profiles.</title>
        <authorList>
            <person name="Matsumoto Y."/>
            <person name="Kinjo T."/>
            <person name="Motooka D."/>
            <person name="Nabeya D."/>
            <person name="Jung N."/>
            <person name="Uechi K."/>
            <person name="Horii T."/>
            <person name="Iida T."/>
            <person name="Fujita J."/>
            <person name="Nakamura S."/>
        </authorList>
    </citation>
    <scope>NUCLEOTIDE SEQUENCE [LARGE SCALE GENOMIC DNA]</scope>
    <source>
        <strain evidence="2 3">JCM 30275</strain>
    </source>
</reference>